<organism evidence="1 2">
    <name type="scientific">Methanococcoides methylutens MM1</name>
    <dbReference type="NCBI Taxonomy" id="1434104"/>
    <lineage>
        <taxon>Archaea</taxon>
        <taxon>Methanobacteriati</taxon>
        <taxon>Methanobacteriota</taxon>
        <taxon>Stenosarchaea group</taxon>
        <taxon>Methanomicrobia</taxon>
        <taxon>Methanosarcinales</taxon>
        <taxon>Methanosarcinaceae</taxon>
        <taxon>Methanococcoides</taxon>
    </lineage>
</organism>
<dbReference type="Gene3D" id="3.40.1410.10">
    <property type="entry name" value="Chorismate lyase-like"/>
    <property type="match status" value="1"/>
</dbReference>
<dbReference type="Pfam" id="PF01947">
    <property type="entry name" value="Rv2949c-like"/>
    <property type="match status" value="1"/>
</dbReference>
<dbReference type="EMBL" id="CP009518">
    <property type="protein sequence ID" value="AKB85763.1"/>
    <property type="molecule type" value="Genomic_DNA"/>
</dbReference>
<evidence type="ECO:0000313" key="1">
    <source>
        <dbReference type="EMBL" id="AKB85763.1"/>
    </source>
</evidence>
<dbReference type="SUPFAM" id="SSF64288">
    <property type="entry name" value="Chorismate lyase-like"/>
    <property type="match status" value="1"/>
</dbReference>
<dbReference type="PATRIC" id="fig|1434104.5.peg.1856"/>
<evidence type="ECO:0008006" key="3">
    <source>
        <dbReference type="Google" id="ProtNLM"/>
    </source>
</evidence>
<dbReference type="AlphaFoldDB" id="A0A0E3SSY4"/>
<dbReference type="OrthoDB" id="145449at2157"/>
<protein>
    <recommendedName>
        <fullName evidence="3">Chorismate lyase</fullName>
    </recommendedName>
</protein>
<dbReference type="STRING" id="1434104.MCMEM_1710"/>
<dbReference type="KEGG" id="mmet:MCMEM_1710"/>
<sequence>MTFVNKDFLKALKSFEIPTCLRVCAGTDGSVTFLLEIMTRKDVSVVTEAQHLIQADEDTASLLDIAVGSDVNYRLVTLFAGDQPFVRALSLSPIDRMPEDIRQDLMRADIPIGKILRNSGIETRRDFDNIEITVEEPLFESSKALSRSYHIVHDNKTLMWINEKFPVDDRWNL</sequence>
<dbReference type="Proteomes" id="UP000033048">
    <property type="component" value="Chromosome"/>
</dbReference>
<dbReference type="GeneID" id="24894276"/>
<dbReference type="HOGENOM" id="CLU_107938_2_0_2"/>
<accession>A0A0E3SSY4</accession>
<gene>
    <name evidence="1" type="ORF">MCMEM_1710</name>
</gene>
<evidence type="ECO:0000313" key="2">
    <source>
        <dbReference type="Proteomes" id="UP000033048"/>
    </source>
</evidence>
<dbReference type="RefSeq" id="WP_082087316.1">
    <property type="nucleotide sequence ID" value="NZ_CP009518.1"/>
</dbReference>
<name>A0A0E3SSY4_METMT</name>
<reference evidence="1 2" key="1">
    <citation type="submission" date="2014-07" db="EMBL/GenBank/DDBJ databases">
        <title>Methanogenic archaea and the global carbon cycle.</title>
        <authorList>
            <person name="Henriksen J.R."/>
            <person name="Luke J."/>
            <person name="Reinhart S."/>
            <person name="Benedict M.N."/>
            <person name="Youngblut N.D."/>
            <person name="Metcalf M.E."/>
            <person name="Whitaker R.J."/>
            <person name="Metcalf W.W."/>
        </authorList>
    </citation>
    <scope>NUCLEOTIDE SEQUENCE [LARGE SCALE GENOMIC DNA]</scope>
    <source>
        <strain evidence="1 2">MM1</strain>
    </source>
</reference>
<dbReference type="InterPro" id="IPR002800">
    <property type="entry name" value="Rv2949c-like"/>
</dbReference>
<keyword evidence="2" id="KW-1185">Reference proteome</keyword>
<proteinExistence type="predicted"/>
<dbReference type="InterPro" id="IPR028978">
    <property type="entry name" value="Chorismate_lyase_/UTRA_dom_sf"/>
</dbReference>